<dbReference type="PIRSF" id="PIRSF016838">
    <property type="entry name" value="PafC"/>
    <property type="match status" value="1"/>
</dbReference>
<dbReference type="PANTHER" id="PTHR34580">
    <property type="match status" value="1"/>
</dbReference>
<feature type="domain" description="PafC HTH" evidence="2">
    <location>
        <begin position="13"/>
        <end position="124"/>
    </location>
</feature>
<dbReference type="InterPro" id="IPR051534">
    <property type="entry name" value="CBASS_pafABC_assoc_protein"/>
</dbReference>
<dbReference type="PANTHER" id="PTHR34580:SF1">
    <property type="entry name" value="PROTEIN PAFC"/>
    <property type="match status" value="1"/>
</dbReference>
<dbReference type="InterPro" id="IPR028349">
    <property type="entry name" value="PafC-like"/>
</dbReference>
<dbReference type="RefSeq" id="WP_048543637.1">
    <property type="nucleotide sequence ID" value="NZ_HF571038.1"/>
</dbReference>
<comment type="caution">
    <text evidence="4">The sequence shown here is derived from an EMBL/GenBank/DDBJ whole genome shotgun (WGS) entry which is preliminary data.</text>
</comment>
<dbReference type="PROSITE" id="PS52050">
    <property type="entry name" value="WYL"/>
    <property type="match status" value="1"/>
</dbReference>
<name>A0A077ME16_9MICO</name>
<organism evidence="4 5">
    <name type="scientific">Nostocoides jenkinsii Ben 74</name>
    <dbReference type="NCBI Taxonomy" id="1193518"/>
    <lineage>
        <taxon>Bacteria</taxon>
        <taxon>Bacillati</taxon>
        <taxon>Actinomycetota</taxon>
        <taxon>Actinomycetes</taxon>
        <taxon>Micrococcales</taxon>
        <taxon>Intrasporangiaceae</taxon>
        <taxon>Nostocoides</taxon>
    </lineage>
</organism>
<protein>
    <recommendedName>
        <fullName evidence="6">Proteasome accessory factor C</fullName>
    </recommendedName>
</protein>
<evidence type="ECO:0000313" key="5">
    <source>
        <dbReference type="Proteomes" id="UP000035720"/>
    </source>
</evidence>
<reference evidence="4 5" key="1">
    <citation type="journal article" date="2013" name="ISME J.">
        <title>A metabolic model for members of the genus Tetrasphaera involved in enhanced biological phosphorus removal.</title>
        <authorList>
            <person name="Kristiansen R."/>
            <person name="Nguyen H.T.T."/>
            <person name="Saunders A.M."/>
            <person name="Nielsen J.L."/>
            <person name="Wimmer R."/>
            <person name="Le V.Q."/>
            <person name="McIlroy S.J."/>
            <person name="Petrovski S."/>
            <person name="Seviour R.J."/>
            <person name="Calteau A."/>
            <person name="Nielsen K.L."/>
            <person name="Nielsen P.H."/>
        </authorList>
    </citation>
    <scope>NUCLEOTIDE SEQUENCE [LARGE SCALE GENOMIC DNA]</scope>
    <source>
        <strain evidence="4 5">Ben 74</strain>
    </source>
</reference>
<feature type="domain" description="WCX" evidence="3">
    <location>
        <begin position="256"/>
        <end position="324"/>
    </location>
</feature>
<proteinExistence type="predicted"/>
<dbReference type="OrthoDB" id="3268930at2"/>
<dbReference type="Proteomes" id="UP000035720">
    <property type="component" value="Unassembled WGS sequence"/>
</dbReference>
<dbReference type="InterPro" id="IPR026881">
    <property type="entry name" value="WYL_dom"/>
</dbReference>
<evidence type="ECO:0008006" key="6">
    <source>
        <dbReference type="Google" id="ProtNLM"/>
    </source>
</evidence>
<evidence type="ECO:0000313" key="4">
    <source>
        <dbReference type="EMBL" id="CCI53093.1"/>
    </source>
</evidence>
<dbReference type="EMBL" id="CAJC01000139">
    <property type="protein sequence ID" value="CCI53093.1"/>
    <property type="molecule type" value="Genomic_DNA"/>
</dbReference>
<evidence type="ECO:0000259" key="2">
    <source>
        <dbReference type="Pfam" id="PF19187"/>
    </source>
</evidence>
<dbReference type="InterPro" id="IPR043839">
    <property type="entry name" value="PafC_HTH"/>
</dbReference>
<dbReference type="Pfam" id="PF13280">
    <property type="entry name" value="WYL"/>
    <property type="match status" value="1"/>
</dbReference>
<dbReference type="STRING" id="1193518.BN13_30045"/>
<dbReference type="Pfam" id="PF25583">
    <property type="entry name" value="WCX"/>
    <property type="match status" value="1"/>
</dbReference>
<sequence length="340" mass="36865">MTEPHSTEAAGARVARLLSMVPWLVNRQGVDIRRAAAELDVTESQLRDDLALLFMCGYGSMTDELIDVSTEGDQIHISNADTIARPLRLTRAEALTLIVALRALSHAEGVTDFDVVERTMAKLEDAIGAGPDQPGDLGADTARIAASLDDGSTEETRALLKDALARHHRVALRYLVPARDESTERDVDPMRLAVMDGRWYLEAWCHRAEDTRMFRLDRIQDARILDVDGTPPAQATARDLSAGTFVPRPDDLLVTLALEPGWEWVAEYYPTESRTVDPSGVTITLRAADPAWVVRLALRAGGGVRVVHPTELAAEVGRAAGAALAAYDQGGDANVAGESR</sequence>
<dbReference type="AlphaFoldDB" id="A0A077ME16"/>
<feature type="domain" description="WYL" evidence="1">
    <location>
        <begin position="158"/>
        <end position="224"/>
    </location>
</feature>
<evidence type="ECO:0000259" key="3">
    <source>
        <dbReference type="Pfam" id="PF25583"/>
    </source>
</evidence>
<accession>A0A077ME16</accession>
<dbReference type="InterPro" id="IPR057727">
    <property type="entry name" value="WCX_dom"/>
</dbReference>
<gene>
    <name evidence="4" type="ORF">BN13_30045</name>
</gene>
<keyword evidence="5" id="KW-1185">Reference proteome</keyword>
<dbReference type="Pfam" id="PF19187">
    <property type="entry name" value="HTH_PafC"/>
    <property type="match status" value="1"/>
</dbReference>
<evidence type="ECO:0000259" key="1">
    <source>
        <dbReference type="Pfam" id="PF13280"/>
    </source>
</evidence>